<dbReference type="PANTHER" id="PTHR46246">
    <property type="entry name" value="GUANOSINE-3',5'-BIS(DIPHOSPHATE) 3'-PYROPHOSPHOHYDROLASE MESH1"/>
    <property type="match status" value="1"/>
</dbReference>
<dbReference type="Proteomes" id="UP000032408">
    <property type="component" value="Chromosome"/>
</dbReference>
<dbReference type="KEGG" id="nin:NADRNF5_2026"/>
<dbReference type="EMBL" id="CP011070">
    <property type="protein sequence ID" value="AJW71700.1"/>
    <property type="molecule type" value="Genomic_DNA"/>
</dbReference>
<keyword evidence="2" id="KW-1185">Reference proteome</keyword>
<gene>
    <name evidence="1" type="ORF">NADRNF5_2026</name>
</gene>
<dbReference type="GeneID" id="24821189"/>
<keyword evidence="1" id="KW-0378">Hydrolase</keyword>
<evidence type="ECO:0000313" key="2">
    <source>
        <dbReference type="Proteomes" id="UP000032408"/>
    </source>
</evidence>
<name>A0A0D5C5Q3_9ARCH</name>
<dbReference type="RefSeq" id="WP_048118080.1">
    <property type="nucleotide sequence ID" value="NZ_CP011070.1"/>
</dbReference>
<protein>
    <submittedName>
        <fullName evidence="1">Metal dependent phosphohydrolase</fullName>
    </submittedName>
</protein>
<dbReference type="Pfam" id="PF13328">
    <property type="entry name" value="HD_4"/>
    <property type="match status" value="1"/>
</dbReference>
<dbReference type="PANTHER" id="PTHR46246:SF1">
    <property type="entry name" value="GUANOSINE-3',5'-BIS(DIPHOSPHATE) 3'-PYROPHOSPHOHYDROLASE MESH1"/>
    <property type="match status" value="1"/>
</dbReference>
<reference evidence="2" key="1">
    <citation type="submission" date="2015-03" db="EMBL/GenBank/DDBJ databases">
        <title>Characterization of two novel Thaumarchaeota isolated from the Northern Adriatic Sea.</title>
        <authorList>
            <person name="Bayer B."/>
            <person name="Vojvoda J."/>
            <person name="Offre P."/>
            <person name="Srivastava A."/>
            <person name="Elisabeth N."/>
            <person name="Garcia J.A.L."/>
            <person name="Schleper C."/>
            <person name="Herndl G.J."/>
        </authorList>
    </citation>
    <scope>NUCLEOTIDE SEQUENCE [LARGE SCALE GENOMIC DNA]</scope>
    <source>
        <strain evidence="2">NF5</strain>
    </source>
</reference>
<dbReference type="HOGENOM" id="CLU_084517_4_0_2"/>
<dbReference type="SUPFAM" id="SSF109604">
    <property type="entry name" value="HD-domain/PDEase-like"/>
    <property type="match status" value="1"/>
</dbReference>
<sequence>MELVKSAEFLAKKKHAVHLRKDGSTFSKHLEDVVNRLKGLGVIDEELLSAGWLHEIIEDTDVSFDDLYEQFGNRISVIVSSLTEDKTLPRKQREKAYRLQLKDASFDAKLIKLCDISANLSDLKNSDASKSKKLREIKQNRYHLSIIRKDLMSSDFPKITTLLETINHILRRYGQRVIN</sequence>
<dbReference type="AlphaFoldDB" id="A0A0D5C5Q3"/>
<dbReference type="STRING" id="1580092.NADRNF5_2026"/>
<reference evidence="1 2" key="2">
    <citation type="journal article" date="2016" name="ISME J.">
        <title>Physiological and genomic characterization of two novel marine thaumarchaeal strains indicates niche differentiation.</title>
        <authorList>
            <person name="Bayer B."/>
            <person name="Vojvoda J."/>
            <person name="Offre P."/>
            <person name="Alves R.J."/>
            <person name="Elisabeth N.H."/>
            <person name="Garcia J.A."/>
            <person name="Volland J.M."/>
            <person name="Srivastava A."/>
            <person name="Schleper C."/>
            <person name="Herndl G.J."/>
        </authorList>
    </citation>
    <scope>NUCLEOTIDE SEQUENCE [LARGE SCALE GENOMIC DNA]</scope>
    <source>
        <strain evidence="1 2">NF5</strain>
    </source>
</reference>
<accession>A0A0D5C5Q3</accession>
<dbReference type="GO" id="GO:0008893">
    <property type="term" value="F:guanosine-3',5'-bis(diphosphate) 3'-diphosphatase activity"/>
    <property type="evidence" value="ECO:0007669"/>
    <property type="project" value="TreeGrafter"/>
</dbReference>
<organism evidence="1 2">
    <name type="scientific">Nitrosopumilus adriaticus</name>
    <dbReference type="NCBI Taxonomy" id="1580092"/>
    <lineage>
        <taxon>Archaea</taxon>
        <taxon>Nitrososphaerota</taxon>
        <taxon>Nitrososphaeria</taxon>
        <taxon>Nitrosopumilales</taxon>
        <taxon>Nitrosopumilaceae</taxon>
        <taxon>Nitrosopumilus</taxon>
    </lineage>
</organism>
<proteinExistence type="predicted"/>
<evidence type="ECO:0000313" key="1">
    <source>
        <dbReference type="EMBL" id="AJW71700.1"/>
    </source>
</evidence>
<dbReference type="OrthoDB" id="120252at2157"/>
<dbReference type="Gene3D" id="1.10.3210.10">
    <property type="entry name" value="Hypothetical protein af1432"/>
    <property type="match status" value="1"/>
</dbReference>
<dbReference type="InterPro" id="IPR052194">
    <property type="entry name" value="MESH1"/>
</dbReference>